<evidence type="ECO:0000313" key="3">
    <source>
        <dbReference type="Proteomes" id="UP000615234"/>
    </source>
</evidence>
<keyword evidence="1" id="KW-0472">Membrane</keyword>
<dbReference type="EMBL" id="JACOOX010000001">
    <property type="protein sequence ID" value="MBC5661757.1"/>
    <property type="molecule type" value="Genomic_DNA"/>
</dbReference>
<keyword evidence="3" id="KW-1185">Reference proteome</keyword>
<evidence type="ECO:0000313" key="2">
    <source>
        <dbReference type="EMBL" id="MBC5661757.1"/>
    </source>
</evidence>
<keyword evidence="1" id="KW-1133">Transmembrane helix</keyword>
<evidence type="ECO:0000256" key="1">
    <source>
        <dbReference type="SAM" id="Phobius"/>
    </source>
</evidence>
<feature type="transmembrane region" description="Helical" evidence="1">
    <location>
        <begin position="253"/>
        <end position="273"/>
    </location>
</feature>
<protein>
    <recommendedName>
        <fullName evidence="4">DUF1189 domain-containing protein</fullName>
    </recommendedName>
</protein>
<sequence length="302" mass="34543">MEKKTRFFGALGGMLKGLVRPAEYIKTGKSATWFSIHLLVILVCVILPTLVFYMPVSKRIGYNRLADAIDDRIAYFSVSEDGFYCKKQYELKRPGEAYIRIDSTDYDTESDEIDELLEVGHYKTMVVVSNQEILLYSDDSPTRISWNSVYSHLRSIEKRDVYDKDTLLNLTRKYDTPLLIGITLVLAVLLIFVYYVGTLIWGFIINALKHVFGISDEIGFSDIVKASTLIRTPWFIAAILIAGFVLKGQFVFMYILCVIITFVYLIAAVKLYADEILRIPEKPETKAGEQEDHVPDEEYYGD</sequence>
<proteinExistence type="predicted"/>
<feature type="transmembrane region" description="Helical" evidence="1">
    <location>
        <begin position="178"/>
        <end position="208"/>
    </location>
</feature>
<reference evidence="2 3" key="1">
    <citation type="submission" date="2020-08" db="EMBL/GenBank/DDBJ databases">
        <title>Genome public.</title>
        <authorList>
            <person name="Liu C."/>
            <person name="Sun Q."/>
        </authorList>
    </citation>
    <scope>NUCLEOTIDE SEQUENCE [LARGE SCALE GENOMIC DNA]</scope>
    <source>
        <strain evidence="2 3">NSJ-10</strain>
    </source>
</reference>
<organism evidence="2 3">
    <name type="scientific">Coprococcus hominis</name>
    <name type="common">ex Liu et al. 2022</name>
    <dbReference type="NCBI Taxonomy" id="2763039"/>
    <lineage>
        <taxon>Bacteria</taxon>
        <taxon>Bacillati</taxon>
        <taxon>Bacillota</taxon>
        <taxon>Clostridia</taxon>
        <taxon>Lachnospirales</taxon>
        <taxon>Lachnospiraceae</taxon>
        <taxon>Coprococcus</taxon>
    </lineage>
</organism>
<gene>
    <name evidence="2" type="ORF">H8S09_02415</name>
</gene>
<evidence type="ECO:0008006" key="4">
    <source>
        <dbReference type="Google" id="ProtNLM"/>
    </source>
</evidence>
<feature type="transmembrane region" description="Helical" evidence="1">
    <location>
        <begin position="31"/>
        <end position="54"/>
    </location>
</feature>
<dbReference type="Proteomes" id="UP000615234">
    <property type="component" value="Unassembled WGS sequence"/>
</dbReference>
<feature type="transmembrane region" description="Helical" evidence="1">
    <location>
        <begin position="228"/>
        <end position="246"/>
    </location>
</feature>
<dbReference type="AlphaFoldDB" id="A0A8I0AHU0"/>
<keyword evidence="1" id="KW-0812">Transmembrane</keyword>
<name>A0A8I0AHU0_9FIRM</name>
<comment type="caution">
    <text evidence="2">The sequence shown here is derived from an EMBL/GenBank/DDBJ whole genome shotgun (WGS) entry which is preliminary data.</text>
</comment>
<dbReference type="RefSeq" id="WP_021943117.1">
    <property type="nucleotide sequence ID" value="NZ_JACOOX010000001.1"/>
</dbReference>
<accession>A0A8I0AHU0</accession>